<dbReference type="InterPro" id="IPR007219">
    <property type="entry name" value="XnlR_reg_dom"/>
</dbReference>
<accession>A0AAJ0BRQ5</accession>
<dbReference type="GO" id="GO:0006351">
    <property type="term" value="P:DNA-templated transcription"/>
    <property type="evidence" value="ECO:0007669"/>
    <property type="project" value="InterPro"/>
</dbReference>
<keyword evidence="3" id="KW-0805">Transcription regulation</keyword>
<dbReference type="Gene3D" id="4.10.240.10">
    <property type="entry name" value="Zn(2)-C6 fungal-type DNA-binding domain"/>
    <property type="match status" value="1"/>
</dbReference>
<evidence type="ECO:0000256" key="6">
    <source>
        <dbReference type="ARBA" id="ARBA00023242"/>
    </source>
</evidence>
<evidence type="ECO:0000256" key="3">
    <source>
        <dbReference type="ARBA" id="ARBA00023015"/>
    </source>
</evidence>
<keyword evidence="2" id="KW-0479">Metal-binding</keyword>
<evidence type="ECO:0000256" key="5">
    <source>
        <dbReference type="ARBA" id="ARBA00023163"/>
    </source>
</evidence>
<dbReference type="PANTHER" id="PTHR46910">
    <property type="entry name" value="TRANSCRIPTION FACTOR PDR1"/>
    <property type="match status" value="1"/>
</dbReference>
<feature type="compositionally biased region" description="Basic and acidic residues" evidence="7">
    <location>
        <begin position="679"/>
        <end position="689"/>
    </location>
</feature>
<evidence type="ECO:0000313" key="10">
    <source>
        <dbReference type="Proteomes" id="UP001244011"/>
    </source>
</evidence>
<protein>
    <submittedName>
        <fullName evidence="9">Fungal-specific transcription factor domain-protein</fullName>
    </submittedName>
</protein>
<dbReference type="EMBL" id="MU839031">
    <property type="protein sequence ID" value="KAK1763066.1"/>
    <property type="molecule type" value="Genomic_DNA"/>
</dbReference>
<feature type="compositionally biased region" description="Polar residues" evidence="7">
    <location>
        <begin position="604"/>
        <end position="628"/>
    </location>
</feature>
<dbReference type="InterPro" id="IPR036864">
    <property type="entry name" value="Zn2-C6_fun-type_DNA-bd_sf"/>
</dbReference>
<dbReference type="GO" id="GO:0000981">
    <property type="term" value="F:DNA-binding transcription factor activity, RNA polymerase II-specific"/>
    <property type="evidence" value="ECO:0007669"/>
    <property type="project" value="InterPro"/>
</dbReference>
<keyword evidence="5" id="KW-0804">Transcription</keyword>
<feature type="region of interest" description="Disordered" evidence="7">
    <location>
        <begin position="679"/>
        <end position="701"/>
    </location>
</feature>
<dbReference type="SUPFAM" id="SSF57701">
    <property type="entry name" value="Zn2/Cys6 DNA-binding domain"/>
    <property type="match status" value="1"/>
</dbReference>
<dbReference type="GO" id="GO:0008270">
    <property type="term" value="F:zinc ion binding"/>
    <property type="evidence" value="ECO:0007669"/>
    <property type="project" value="InterPro"/>
</dbReference>
<comment type="caution">
    <text evidence="9">The sequence shown here is derived from an EMBL/GenBank/DDBJ whole genome shotgun (WGS) entry which is preliminary data.</text>
</comment>
<dbReference type="CDD" id="cd00067">
    <property type="entry name" value="GAL4"/>
    <property type="match status" value="1"/>
</dbReference>
<dbReference type="PROSITE" id="PS50048">
    <property type="entry name" value="ZN2_CY6_FUNGAL_2"/>
    <property type="match status" value="1"/>
</dbReference>
<feature type="domain" description="Zn(2)-C6 fungal-type" evidence="8">
    <location>
        <begin position="17"/>
        <end position="47"/>
    </location>
</feature>
<dbReference type="PANTHER" id="PTHR46910:SF37">
    <property type="entry name" value="ZN(II)2CYS6 TRANSCRIPTION FACTOR (EUROFUNG)"/>
    <property type="match status" value="1"/>
</dbReference>
<dbReference type="Pfam" id="PF00172">
    <property type="entry name" value="Zn_clus"/>
    <property type="match status" value="1"/>
</dbReference>
<dbReference type="SMART" id="SM00906">
    <property type="entry name" value="Fungal_trans"/>
    <property type="match status" value="1"/>
</dbReference>
<feature type="region of interest" description="Disordered" evidence="7">
    <location>
        <begin position="604"/>
        <end position="640"/>
    </location>
</feature>
<evidence type="ECO:0000313" key="9">
    <source>
        <dbReference type="EMBL" id="KAK1763066.1"/>
    </source>
</evidence>
<keyword evidence="6" id="KW-0539">Nucleus</keyword>
<dbReference type="SMART" id="SM00066">
    <property type="entry name" value="GAL4"/>
    <property type="match status" value="1"/>
</dbReference>
<evidence type="ECO:0000256" key="7">
    <source>
        <dbReference type="SAM" id="MobiDB-lite"/>
    </source>
</evidence>
<evidence type="ECO:0000256" key="2">
    <source>
        <dbReference type="ARBA" id="ARBA00022723"/>
    </source>
</evidence>
<dbReference type="GO" id="GO:0005634">
    <property type="term" value="C:nucleus"/>
    <property type="evidence" value="ECO:0007669"/>
    <property type="project" value="UniProtKB-SubCell"/>
</dbReference>
<dbReference type="GO" id="GO:0003677">
    <property type="term" value="F:DNA binding"/>
    <property type="evidence" value="ECO:0007669"/>
    <property type="project" value="UniProtKB-KW"/>
</dbReference>
<dbReference type="GeneID" id="85306206"/>
<dbReference type="RefSeq" id="XP_060279279.1">
    <property type="nucleotide sequence ID" value="XM_060423019.1"/>
</dbReference>
<evidence type="ECO:0000259" key="8">
    <source>
        <dbReference type="PROSITE" id="PS50048"/>
    </source>
</evidence>
<proteinExistence type="predicted"/>
<gene>
    <name evidence="9" type="ORF">QBC33DRAFT_252723</name>
</gene>
<keyword evidence="10" id="KW-1185">Reference proteome</keyword>
<dbReference type="CDD" id="cd12148">
    <property type="entry name" value="fungal_TF_MHR"/>
    <property type="match status" value="1"/>
</dbReference>
<dbReference type="InterPro" id="IPR050987">
    <property type="entry name" value="AtrR-like"/>
</dbReference>
<organism evidence="9 10">
    <name type="scientific">Phialemonium atrogriseum</name>
    <dbReference type="NCBI Taxonomy" id="1093897"/>
    <lineage>
        <taxon>Eukaryota</taxon>
        <taxon>Fungi</taxon>
        <taxon>Dikarya</taxon>
        <taxon>Ascomycota</taxon>
        <taxon>Pezizomycotina</taxon>
        <taxon>Sordariomycetes</taxon>
        <taxon>Sordariomycetidae</taxon>
        <taxon>Cephalothecales</taxon>
        <taxon>Cephalothecaceae</taxon>
        <taxon>Phialemonium</taxon>
    </lineage>
</organism>
<sequence>MESRARPVSGDALARFACDFCQQKKLKCSKELPKCSTCRPWPGSCEYSRENLAPRLGRSDLREGPGTESMTTTSVIESVERRLDRIELAVQSLTSSVNQVLGTVKSARTATYPRGDSHCATSSMGVKEPQLFIGPSHSFSIVRDALSNVEGLRNSSTSITEHQNAREDLNDLSTAIATAAVDVQGPEEADSAMGFHVPTKQAGYGFISRFLQNVEPGEAIFFVPPDDVLVQVVFHPDKVSQMAWVVFFNYTMLASVSTDPTQVDNMRLFRRNTHLALNNSKIFLQPSEVNIQALMLLAVHGEDFASPNLSWMLAGHACRQAQALGLHLVTSSDYDLQQRWLCLFWTLFAIDKSCSLAFGRPSFLPTTLYRHVPHPDWRHLLKFQPHDTHFFNGKHKSDSTTFGAHVFSQNIELAKLTGMVLDSLAHSEPSSIKNSLRSELDAWYLQTNQLLSQTMEKERDSVNPAQLHEMTLGIRSMKFQYLHILVLLLKDDFSYPELLLASAREAVSILPSMVSNWTSVYNGIIWQLLYYPFTPFFVIFGNIIREPRAPTAQQDLTLLSTAVSYFASMRSQVNLLVNLSSKLEHVATVFLQLARRQVVHSASGTATNTASGVPTNSRTLRTGQSESGDSLRHDGPLGQEIRSSTCDIPLMVDLSMFDVGSMDINSYLDWLPADATVRPRQDSEMDHDPNFPSGSNLSRGRKRPFDSTFDWFSWDTYYAGTGSGS</sequence>
<keyword evidence="4" id="KW-0238">DNA-binding</keyword>
<dbReference type="Proteomes" id="UP001244011">
    <property type="component" value="Unassembled WGS sequence"/>
</dbReference>
<evidence type="ECO:0000256" key="1">
    <source>
        <dbReference type="ARBA" id="ARBA00004123"/>
    </source>
</evidence>
<evidence type="ECO:0000256" key="4">
    <source>
        <dbReference type="ARBA" id="ARBA00023125"/>
    </source>
</evidence>
<reference evidence="9" key="1">
    <citation type="submission" date="2023-06" db="EMBL/GenBank/DDBJ databases">
        <title>Genome-scale phylogeny and comparative genomics of the fungal order Sordariales.</title>
        <authorList>
            <consortium name="Lawrence Berkeley National Laboratory"/>
            <person name="Hensen N."/>
            <person name="Bonometti L."/>
            <person name="Westerberg I."/>
            <person name="Brannstrom I.O."/>
            <person name="Guillou S."/>
            <person name="Cros-Aarteil S."/>
            <person name="Calhoun S."/>
            <person name="Haridas S."/>
            <person name="Kuo A."/>
            <person name="Mondo S."/>
            <person name="Pangilinan J."/>
            <person name="Riley R."/>
            <person name="Labutti K."/>
            <person name="Andreopoulos B."/>
            <person name="Lipzen A."/>
            <person name="Chen C."/>
            <person name="Yanf M."/>
            <person name="Daum C."/>
            <person name="Ng V."/>
            <person name="Clum A."/>
            <person name="Steindorff A."/>
            <person name="Ohm R."/>
            <person name="Martin F."/>
            <person name="Silar P."/>
            <person name="Natvig D."/>
            <person name="Lalanne C."/>
            <person name="Gautier V."/>
            <person name="Ament-Velasquez S.L."/>
            <person name="Kruys A."/>
            <person name="Hutchinson M.I."/>
            <person name="Powell A.J."/>
            <person name="Barry K."/>
            <person name="Miller A.N."/>
            <person name="Grigoriev I.V."/>
            <person name="Debuchy R."/>
            <person name="Gladieux P."/>
            <person name="Thoren M.H."/>
            <person name="Johannesson H."/>
        </authorList>
    </citation>
    <scope>NUCLEOTIDE SEQUENCE</scope>
    <source>
        <strain evidence="9">8032-3</strain>
    </source>
</reference>
<dbReference type="AlphaFoldDB" id="A0AAJ0BRQ5"/>
<dbReference type="Pfam" id="PF04082">
    <property type="entry name" value="Fungal_trans"/>
    <property type="match status" value="1"/>
</dbReference>
<comment type="subcellular location">
    <subcellularLocation>
        <location evidence="1">Nucleus</location>
    </subcellularLocation>
</comment>
<dbReference type="InterPro" id="IPR001138">
    <property type="entry name" value="Zn2Cys6_DnaBD"/>
</dbReference>
<name>A0AAJ0BRQ5_9PEZI</name>